<dbReference type="Proteomes" id="UP000199092">
    <property type="component" value="Chromosome I"/>
</dbReference>
<reference evidence="12 13" key="1">
    <citation type="submission" date="2016-10" db="EMBL/GenBank/DDBJ databases">
        <authorList>
            <person name="de Groot N.N."/>
        </authorList>
    </citation>
    <scope>NUCLEOTIDE SEQUENCE [LARGE SCALE GENOMIC DNA]</scope>
    <source>
        <strain evidence="12 13">DSM 21741</strain>
    </source>
</reference>
<feature type="transmembrane region" description="Helical" evidence="11">
    <location>
        <begin position="42"/>
        <end position="64"/>
    </location>
</feature>
<dbReference type="GO" id="GO:0016020">
    <property type="term" value="C:membrane"/>
    <property type="evidence" value="ECO:0007669"/>
    <property type="project" value="UniProtKB-SubCell"/>
</dbReference>
<keyword evidence="4" id="KW-1003">Cell membrane</keyword>
<feature type="transmembrane region" description="Helical" evidence="11">
    <location>
        <begin position="171"/>
        <end position="191"/>
    </location>
</feature>
<protein>
    <submittedName>
        <fullName evidence="12">Aquaporin Z</fullName>
    </submittedName>
</protein>
<dbReference type="RefSeq" id="WP_091408627.1">
    <property type="nucleotide sequence ID" value="NZ_LT629749.1"/>
</dbReference>
<dbReference type="InterPro" id="IPR023271">
    <property type="entry name" value="Aquaporin-like"/>
</dbReference>
<dbReference type="Gene3D" id="1.20.1080.10">
    <property type="entry name" value="Glycerol uptake facilitator protein"/>
    <property type="match status" value="1"/>
</dbReference>
<dbReference type="PRINTS" id="PR00783">
    <property type="entry name" value="MINTRINSICP"/>
</dbReference>
<dbReference type="Pfam" id="PF00230">
    <property type="entry name" value="MIP"/>
    <property type="match status" value="1"/>
</dbReference>
<dbReference type="InterPro" id="IPR022357">
    <property type="entry name" value="MIP_CS"/>
</dbReference>
<keyword evidence="5" id="KW-0997">Cell inner membrane</keyword>
<comment type="similarity">
    <text evidence="2 10">Belongs to the MIP/aquaporin (TC 1.A.8) family.</text>
</comment>
<dbReference type="GO" id="GO:0015267">
    <property type="term" value="F:channel activity"/>
    <property type="evidence" value="ECO:0007669"/>
    <property type="project" value="InterPro"/>
</dbReference>
<evidence type="ECO:0000256" key="7">
    <source>
        <dbReference type="ARBA" id="ARBA00022737"/>
    </source>
</evidence>
<feature type="transmembrane region" description="Helical" evidence="11">
    <location>
        <begin position="12"/>
        <end position="36"/>
    </location>
</feature>
<dbReference type="InterPro" id="IPR034294">
    <property type="entry name" value="Aquaporin_transptr"/>
</dbReference>
<evidence type="ECO:0000256" key="4">
    <source>
        <dbReference type="ARBA" id="ARBA00022475"/>
    </source>
</evidence>
<feature type="transmembrane region" description="Helical" evidence="11">
    <location>
        <begin position="139"/>
        <end position="159"/>
    </location>
</feature>
<keyword evidence="8 11" id="KW-1133">Transmembrane helix</keyword>
<organism evidence="12 13">
    <name type="scientific">Friedmanniella luteola</name>
    <dbReference type="NCBI Taxonomy" id="546871"/>
    <lineage>
        <taxon>Bacteria</taxon>
        <taxon>Bacillati</taxon>
        <taxon>Actinomycetota</taxon>
        <taxon>Actinomycetes</taxon>
        <taxon>Propionibacteriales</taxon>
        <taxon>Nocardioidaceae</taxon>
        <taxon>Friedmanniella</taxon>
    </lineage>
</organism>
<evidence type="ECO:0000256" key="8">
    <source>
        <dbReference type="ARBA" id="ARBA00022989"/>
    </source>
</evidence>
<evidence type="ECO:0000256" key="5">
    <source>
        <dbReference type="ARBA" id="ARBA00022519"/>
    </source>
</evidence>
<keyword evidence="7" id="KW-0677">Repeat</keyword>
<keyword evidence="9 11" id="KW-0472">Membrane</keyword>
<dbReference type="NCBIfam" id="TIGR00861">
    <property type="entry name" value="MIP"/>
    <property type="match status" value="1"/>
</dbReference>
<dbReference type="PROSITE" id="PS00221">
    <property type="entry name" value="MIP"/>
    <property type="match status" value="1"/>
</dbReference>
<dbReference type="PANTHER" id="PTHR45724">
    <property type="entry name" value="AQUAPORIN NIP2-1"/>
    <property type="match status" value="1"/>
</dbReference>
<dbReference type="CDD" id="cd00333">
    <property type="entry name" value="MIP"/>
    <property type="match status" value="1"/>
</dbReference>
<evidence type="ECO:0000256" key="6">
    <source>
        <dbReference type="ARBA" id="ARBA00022692"/>
    </source>
</evidence>
<keyword evidence="13" id="KW-1185">Reference proteome</keyword>
<proteinExistence type="inferred from homology"/>
<gene>
    <name evidence="12" type="ORF">SAMN04488543_0101</name>
</gene>
<dbReference type="PANTHER" id="PTHR45724:SF13">
    <property type="entry name" value="AQUAPORIN NIP1-1-RELATED"/>
    <property type="match status" value="1"/>
</dbReference>
<comment type="subcellular location">
    <subcellularLocation>
        <location evidence="1">Membrane</location>
        <topology evidence="1">Multi-pass membrane protein</topology>
    </subcellularLocation>
</comment>
<evidence type="ECO:0000256" key="1">
    <source>
        <dbReference type="ARBA" id="ARBA00004141"/>
    </source>
</evidence>
<dbReference type="STRING" id="546871.SAMN04488543_0101"/>
<evidence type="ECO:0000256" key="9">
    <source>
        <dbReference type="ARBA" id="ARBA00023136"/>
    </source>
</evidence>
<evidence type="ECO:0000313" key="13">
    <source>
        <dbReference type="Proteomes" id="UP000199092"/>
    </source>
</evidence>
<dbReference type="OrthoDB" id="9807293at2"/>
<feature type="transmembrane region" description="Helical" evidence="11">
    <location>
        <begin position="211"/>
        <end position="236"/>
    </location>
</feature>
<dbReference type="SUPFAM" id="SSF81338">
    <property type="entry name" value="Aquaporin-like"/>
    <property type="match status" value="1"/>
</dbReference>
<keyword evidence="3 10" id="KW-0813">Transport</keyword>
<evidence type="ECO:0000256" key="2">
    <source>
        <dbReference type="ARBA" id="ARBA00006175"/>
    </source>
</evidence>
<dbReference type="AlphaFoldDB" id="A0A1H1L5R0"/>
<keyword evidence="6 10" id="KW-0812">Transmembrane</keyword>
<dbReference type="PROSITE" id="PS51257">
    <property type="entry name" value="PROKAR_LIPOPROTEIN"/>
    <property type="match status" value="1"/>
</dbReference>
<evidence type="ECO:0000313" key="12">
    <source>
        <dbReference type="EMBL" id="SDR69878.1"/>
    </source>
</evidence>
<evidence type="ECO:0000256" key="11">
    <source>
        <dbReference type="SAM" id="Phobius"/>
    </source>
</evidence>
<sequence length="261" mass="26180">MREPTLGARLGAEFLGTFWLVLGGCGSAVLAATFLTEDGVQLGIGFVGVSLAFGLTVLTGAYAFGHVSGGHFNPAVTIGLAVAKRFEWRGVGPYIATQVVAASVAGAVLFAIASGRSGFSAVESGFASNGYGDRSPGGYGLVSALIAEIVLTAVFLYIILGATDDRAPKGFAPIAIGLGLTLIHLVSIPVTNTSVNPARSLGVAWFAGGDALSQVWLFIVAPIIGAVIAGASYALITGANEPGAVDEGIANNPDLGTARAG</sequence>
<feature type="transmembrane region" description="Helical" evidence="11">
    <location>
        <begin position="94"/>
        <end position="119"/>
    </location>
</feature>
<name>A0A1H1L5R0_9ACTN</name>
<dbReference type="FunFam" id="1.20.1080.10:FF:000007">
    <property type="entry name" value="Aquaporin Z"/>
    <property type="match status" value="1"/>
</dbReference>
<dbReference type="EMBL" id="LT629749">
    <property type="protein sequence ID" value="SDR69878.1"/>
    <property type="molecule type" value="Genomic_DNA"/>
</dbReference>
<accession>A0A1H1L5R0</accession>
<dbReference type="NCBIfam" id="NF003838">
    <property type="entry name" value="PRK05420.1"/>
    <property type="match status" value="1"/>
</dbReference>
<evidence type="ECO:0000256" key="10">
    <source>
        <dbReference type="RuleBase" id="RU000477"/>
    </source>
</evidence>
<dbReference type="InterPro" id="IPR000425">
    <property type="entry name" value="MIP"/>
</dbReference>
<evidence type="ECO:0000256" key="3">
    <source>
        <dbReference type="ARBA" id="ARBA00022448"/>
    </source>
</evidence>